<reference evidence="2" key="1">
    <citation type="submission" date="2022-06" db="EMBL/GenBank/DDBJ databases">
        <title>Genome Sequence of Candolleomyces eurysporus.</title>
        <authorList>
            <person name="Buettner E."/>
        </authorList>
    </citation>
    <scope>NUCLEOTIDE SEQUENCE</scope>
    <source>
        <strain evidence="2">VTCC 930004</strain>
    </source>
</reference>
<feature type="region of interest" description="Disordered" evidence="1">
    <location>
        <begin position="120"/>
        <end position="149"/>
    </location>
</feature>
<sequence length="499" mass="56018">MKFPDFMVEFRSQWLDTHWSGQIDAELRVMRQNRRPFRKWYMDFYSRSLLLKGTPDEMSDKELRKLVYSLLDLHLRSRAEQERFRSIVDLKQWSDALALKDRSIRTEVAFFHAAKAAKGHSVSGSGASGNNSTQRNKNGSSTAADGRVRPLALTSDERDLLKEHDSCFVCQEFYVGHKSSNCTGKYPDGSNYTKLTIDDARSAAAKRGKAFSTRAKSASTTTVKGKGKAVAAAIVDEVDDVEEVGVAALADSFNYESESDGLVWDSDDVPEDFVRRSGLKEFPLSRAIHITVAIPEVPDTAIQLSSKSKVVYCFGVSITVSSPDNRWSAKEITAVLVPRLLDNCDIILGLPWLTSNRIVMDFENCSAIAKSCGYNLLKPISLPPVNCKAVKRWSRHELSSLKRNFCDMLLELCAVVWHWNLTSPCEEERHGAVAAITARIVALNKEKEMAELHKKMLSEYADVFGPVPHVDALPEHEFCRIKLRDEEVTLDSRSYPSPR</sequence>
<proteinExistence type="predicted"/>
<name>A0A9W8JJW4_9AGAR</name>
<evidence type="ECO:0000313" key="3">
    <source>
        <dbReference type="Proteomes" id="UP001140091"/>
    </source>
</evidence>
<comment type="caution">
    <text evidence="2">The sequence shown here is derived from an EMBL/GenBank/DDBJ whole genome shotgun (WGS) entry which is preliminary data.</text>
</comment>
<evidence type="ECO:0000313" key="2">
    <source>
        <dbReference type="EMBL" id="KAJ2936030.1"/>
    </source>
</evidence>
<dbReference type="Proteomes" id="UP001140091">
    <property type="component" value="Unassembled WGS sequence"/>
</dbReference>
<dbReference type="EMBL" id="JANBPK010000202">
    <property type="protein sequence ID" value="KAJ2936030.1"/>
    <property type="molecule type" value="Genomic_DNA"/>
</dbReference>
<accession>A0A9W8JJW4</accession>
<keyword evidence="3" id="KW-1185">Reference proteome</keyword>
<dbReference type="AlphaFoldDB" id="A0A9W8JJW4"/>
<feature type="compositionally biased region" description="Polar residues" evidence="1">
    <location>
        <begin position="133"/>
        <end position="143"/>
    </location>
</feature>
<organism evidence="2 3">
    <name type="scientific">Candolleomyces eurysporus</name>
    <dbReference type="NCBI Taxonomy" id="2828524"/>
    <lineage>
        <taxon>Eukaryota</taxon>
        <taxon>Fungi</taxon>
        <taxon>Dikarya</taxon>
        <taxon>Basidiomycota</taxon>
        <taxon>Agaricomycotina</taxon>
        <taxon>Agaricomycetes</taxon>
        <taxon>Agaricomycetidae</taxon>
        <taxon>Agaricales</taxon>
        <taxon>Agaricineae</taxon>
        <taxon>Psathyrellaceae</taxon>
        <taxon>Candolleomyces</taxon>
    </lineage>
</organism>
<gene>
    <name evidence="2" type="ORF">H1R20_g1063</name>
</gene>
<dbReference type="OrthoDB" id="2369050at2759"/>
<evidence type="ECO:0000256" key="1">
    <source>
        <dbReference type="SAM" id="MobiDB-lite"/>
    </source>
</evidence>
<protein>
    <submittedName>
        <fullName evidence="2">Uncharacterized protein</fullName>
    </submittedName>
</protein>
<feature type="compositionally biased region" description="Low complexity" evidence="1">
    <location>
        <begin position="120"/>
        <end position="132"/>
    </location>
</feature>
<feature type="non-terminal residue" evidence="2">
    <location>
        <position position="1"/>
    </location>
</feature>